<dbReference type="PANTHER" id="PTHR37984">
    <property type="entry name" value="PROTEIN CBG26694"/>
    <property type="match status" value="1"/>
</dbReference>
<name>A0ABM1A7J6_APLCA</name>
<protein>
    <submittedName>
        <fullName evidence="3">Uncharacterized protein K02A2.6-like</fullName>
    </submittedName>
</protein>
<organism evidence="2 3">
    <name type="scientific">Aplysia californica</name>
    <name type="common">California sea hare</name>
    <dbReference type="NCBI Taxonomy" id="6500"/>
    <lineage>
        <taxon>Eukaryota</taxon>
        <taxon>Metazoa</taxon>
        <taxon>Spiralia</taxon>
        <taxon>Lophotrochozoa</taxon>
        <taxon>Mollusca</taxon>
        <taxon>Gastropoda</taxon>
        <taxon>Heterobranchia</taxon>
        <taxon>Euthyneura</taxon>
        <taxon>Tectipleura</taxon>
        <taxon>Aplysiida</taxon>
        <taxon>Aplysioidea</taxon>
        <taxon>Aplysiidae</taxon>
        <taxon>Aplysia</taxon>
    </lineage>
</organism>
<evidence type="ECO:0000313" key="3">
    <source>
        <dbReference type="RefSeq" id="XP_012942366.1"/>
    </source>
</evidence>
<dbReference type="InterPro" id="IPR050951">
    <property type="entry name" value="Retrovirus_Pol_polyprotein"/>
</dbReference>
<dbReference type="Gene3D" id="3.30.420.10">
    <property type="entry name" value="Ribonuclease H-like superfamily/Ribonuclease H"/>
    <property type="match status" value="1"/>
</dbReference>
<dbReference type="PANTHER" id="PTHR37984:SF5">
    <property type="entry name" value="PROTEIN NYNRIN-LIKE"/>
    <property type="match status" value="1"/>
</dbReference>
<dbReference type="Pfam" id="PF17921">
    <property type="entry name" value="Integrase_H2C2"/>
    <property type="match status" value="1"/>
</dbReference>
<keyword evidence="2" id="KW-1185">Reference proteome</keyword>
<evidence type="ECO:0000313" key="2">
    <source>
        <dbReference type="Proteomes" id="UP000694888"/>
    </source>
</evidence>
<dbReference type="RefSeq" id="XP_012942366.1">
    <property type="nucleotide sequence ID" value="XM_013086912.1"/>
</dbReference>
<accession>A0ABM1A7J6</accession>
<feature type="domain" description="Integrase zinc-binding" evidence="1">
    <location>
        <begin position="90"/>
        <end position="142"/>
    </location>
</feature>
<evidence type="ECO:0000259" key="1">
    <source>
        <dbReference type="Pfam" id="PF17921"/>
    </source>
</evidence>
<dbReference type="GeneID" id="106012822"/>
<gene>
    <name evidence="3" type="primary">LOC106012822</name>
</gene>
<dbReference type="Gene3D" id="1.10.340.70">
    <property type="match status" value="1"/>
</dbReference>
<dbReference type="Proteomes" id="UP000694888">
    <property type="component" value="Unplaced"/>
</dbReference>
<dbReference type="InterPro" id="IPR041588">
    <property type="entry name" value="Integrase_H2C2"/>
</dbReference>
<dbReference type="InterPro" id="IPR036397">
    <property type="entry name" value="RNaseH_sf"/>
</dbReference>
<proteinExistence type="predicted"/>
<sequence>MLSRLPQKGTESENEKDKLVYFSYINDMPISAADIAKETRKDAVLSKVLQYTLTGWPNCSEDDNLKPFFQRREEITTEAGVLQWGLRVIIPQKYGNRIQNELHEGHLGMNKIKAMARPYVHWPKIDLDIEKMVKDCHRYAEGKNMPAAAPSKPWERIHVDFAEYEGQKYLVLIDALSKWPEIIPMTTTTAQNK</sequence>
<reference evidence="3" key="1">
    <citation type="submission" date="2025-08" db="UniProtKB">
        <authorList>
            <consortium name="RefSeq"/>
        </authorList>
    </citation>
    <scope>IDENTIFICATION</scope>
</reference>